<dbReference type="Gene3D" id="2.60.200.20">
    <property type="match status" value="1"/>
</dbReference>
<dbReference type="PANTHER" id="PTHR23308">
    <property type="entry name" value="NUCLEAR INHIBITOR OF PROTEIN PHOSPHATASE-1"/>
    <property type="match status" value="1"/>
</dbReference>
<feature type="region of interest" description="Disordered" evidence="1">
    <location>
        <begin position="1"/>
        <end position="209"/>
    </location>
</feature>
<evidence type="ECO:0000256" key="1">
    <source>
        <dbReference type="SAM" id="MobiDB-lite"/>
    </source>
</evidence>
<organism evidence="3 4">
    <name type="scientific">Phialemonium thermophilum</name>
    <dbReference type="NCBI Taxonomy" id="223376"/>
    <lineage>
        <taxon>Eukaryota</taxon>
        <taxon>Fungi</taxon>
        <taxon>Dikarya</taxon>
        <taxon>Ascomycota</taxon>
        <taxon>Pezizomycotina</taxon>
        <taxon>Sordariomycetes</taxon>
        <taxon>Sordariomycetidae</taxon>
        <taxon>Cephalothecales</taxon>
        <taxon>Cephalothecaceae</taxon>
        <taxon>Phialemonium</taxon>
    </lineage>
</organism>
<name>A0ABR3X5K7_9PEZI</name>
<feature type="compositionally biased region" description="Basic and acidic residues" evidence="1">
    <location>
        <begin position="1"/>
        <end position="15"/>
    </location>
</feature>
<evidence type="ECO:0000259" key="2">
    <source>
        <dbReference type="PROSITE" id="PS50006"/>
    </source>
</evidence>
<dbReference type="InterPro" id="IPR000253">
    <property type="entry name" value="FHA_dom"/>
</dbReference>
<feature type="domain" description="FHA" evidence="2">
    <location>
        <begin position="268"/>
        <end position="331"/>
    </location>
</feature>
<dbReference type="Proteomes" id="UP001586593">
    <property type="component" value="Unassembled WGS sequence"/>
</dbReference>
<reference evidence="3 4" key="1">
    <citation type="journal article" date="2024" name="Commun. Biol.">
        <title>Comparative genomic analysis of thermophilic fungi reveals convergent evolutionary adaptations and gene losses.</title>
        <authorList>
            <person name="Steindorff A.S."/>
            <person name="Aguilar-Pontes M.V."/>
            <person name="Robinson A.J."/>
            <person name="Andreopoulos B."/>
            <person name="LaButti K."/>
            <person name="Kuo A."/>
            <person name="Mondo S."/>
            <person name="Riley R."/>
            <person name="Otillar R."/>
            <person name="Haridas S."/>
            <person name="Lipzen A."/>
            <person name="Grimwood J."/>
            <person name="Schmutz J."/>
            <person name="Clum A."/>
            <person name="Reid I.D."/>
            <person name="Moisan M.C."/>
            <person name="Butler G."/>
            <person name="Nguyen T.T.M."/>
            <person name="Dewar K."/>
            <person name="Conant G."/>
            <person name="Drula E."/>
            <person name="Henrissat B."/>
            <person name="Hansel C."/>
            <person name="Singer S."/>
            <person name="Hutchinson M.I."/>
            <person name="de Vries R.P."/>
            <person name="Natvig D.O."/>
            <person name="Powell A.J."/>
            <person name="Tsang A."/>
            <person name="Grigoriev I.V."/>
        </authorList>
    </citation>
    <scope>NUCLEOTIDE SEQUENCE [LARGE SCALE GENOMIC DNA]</scope>
    <source>
        <strain evidence="3 4">ATCC 24622</strain>
    </source>
</reference>
<evidence type="ECO:0000313" key="4">
    <source>
        <dbReference type="Proteomes" id="UP001586593"/>
    </source>
</evidence>
<feature type="compositionally biased region" description="Basic and acidic residues" evidence="1">
    <location>
        <begin position="193"/>
        <end position="204"/>
    </location>
</feature>
<feature type="compositionally biased region" description="Basic and acidic residues" evidence="1">
    <location>
        <begin position="133"/>
        <end position="143"/>
    </location>
</feature>
<protein>
    <recommendedName>
        <fullName evidence="2">FHA domain-containing protein</fullName>
    </recommendedName>
</protein>
<feature type="compositionally biased region" description="Basic and acidic residues" evidence="1">
    <location>
        <begin position="89"/>
        <end position="98"/>
    </location>
</feature>
<accession>A0ABR3X5K7</accession>
<dbReference type="EMBL" id="JAZHXJ010000163">
    <property type="protein sequence ID" value="KAL1871034.1"/>
    <property type="molecule type" value="Genomic_DNA"/>
</dbReference>
<comment type="caution">
    <text evidence="3">The sequence shown here is derived from an EMBL/GenBank/DDBJ whole genome shotgun (WGS) entry which is preliminary data.</text>
</comment>
<feature type="compositionally biased region" description="Basic and acidic residues" evidence="1">
    <location>
        <begin position="50"/>
        <end position="81"/>
    </location>
</feature>
<dbReference type="SMART" id="SM00240">
    <property type="entry name" value="FHA"/>
    <property type="match status" value="1"/>
</dbReference>
<evidence type="ECO:0000313" key="3">
    <source>
        <dbReference type="EMBL" id="KAL1871034.1"/>
    </source>
</evidence>
<dbReference type="Pfam" id="PF00498">
    <property type="entry name" value="FHA"/>
    <property type="match status" value="1"/>
</dbReference>
<proteinExistence type="predicted"/>
<gene>
    <name evidence="3" type="ORF">VTK73DRAFT_2307</name>
</gene>
<dbReference type="PROSITE" id="PS50006">
    <property type="entry name" value="FHA_DOMAIN"/>
    <property type="match status" value="1"/>
</dbReference>
<dbReference type="SUPFAM" id="SSF49879">
    <property type="entry name" value="SMAD/FHA domain"/>
    <property type="match status" value="1"/>
</dbReference>
<dbReference type="CDD" id="cd22676">
    <property type="entry name" value="FHA_SNIP1_DDL-like"/>
    <property type="match status" value="1"/>
</dbReference>
<keyword evidence="4" id="KW-1185">Reference proteome</keyword>
<dbReference type="InterPro" id="IPR050923">
    <property type="entry name" value="Cell_Proc_Reg/RNA_Proc"/>
</dbReference>
<feature type="compositionally biased region" description="Basic residues" evidence="1">
    <location>
        <begin position="34"/>
        <end position="49"/>
    </location>
</feature>
<dbReference type="InterPro" id="IPR008984">
    <property type="entry name" value="SMAD_FHA_dom_sf"/>
</dbReference>
<sequence>MDLDQPPRPKYDGKSQGRRRRSPSRTGEIDRQRRRDRSRSRSRERRRRSRTPDSGRRRSPRGDERDRSRTRDSGRDRERRGERHRRRDRSLSADDESSRRHRHRGHHRRDEHEESSRKRRKREEEEEEEEEEGGHKYGFGDRRSRPRSRPLSRSRSPEYANTDRGTPLDGKSRSVVKRGAPLPSQDDSFAVSKGEEPEKPKEKPNYGNSGVLAAASNQVRQEDGSVVTLKYHEPPEARKPPPRDEWKLFVFKNGEIVDTVDLGGRSCWLVGRELSVVDLPAEHPSISKQHAVIQFRYVEKRNEFGDRIGRVKPYLIDLESANGTLLNKERIPESRYLELRDKDLIQFGLSTREYVIMLAPR</sequence>